<reference evidence="3 4" key="1">
    <citation type="submission" date="2011-04" db="EMBL/GenBank/DDBJ databases">
        <title>Complete sequence of Cellulomonas fimi ATCC 484.</title>
        <authorList>
            <consortium name="US DOE Joint Genome Institute"/>
            <person name="Lucas S."/>
            <person name="Han J."/>
            <person name="Lapidus A."/>
            <person name="Cheng J.-F."/>
            <person name="Goodwin L."/>
            <person name="Pitluck S."/>
            <person name="Peters L."/>
            <person name="Chertkov O."/>
            <person name="Detter J.C."/>
            <person name="Han C."/>
            <person name="Tapia R."/>
            <person name="Land M."/>
            <person name="Hauser L."/>
            <person name="Kyrpides N."/>
            <person name="Ivanova N."/>
            <person name="Ovchinnikova G."/>
            <person name="Pagani I."/>
            <person name="Mead D."/>
            <person name="Brumm P."/>
            <person name="Woyke T."/>
        </authorList>
    </citation>
    <scope>NUCLEOTIDE SEQUENCE [LARGE SCALE GENOMIC DNA]</scope>
    <source>
        <strain evidence="4">ATCC 484 / DSM 20113 / JCM 1341 / NBRC 15513 / NCIMB 8980 / NCTC 7547</strain>
    </source>
</reference>
<protein>
    <submittedName>
        <fullName evidence="3">Amidohydrolase 2</fullName>
    </submittedName>
</protein>
<dbReference type="HOGENOM" id="CLU_039329_1_2_11"/>
<evidence type="ECO:0000256" key="1">
    <source>
        <dbReference type="ARBA" id="ARBA00023239"/>
    </source>
</evidence>
<dbReference type="AlphaFoldDB" id="F4GYK1"/>
<evidence type="ECO:0000259" key="2">
    <source>
        <dbReference type="Pfam" id="PF04909"/>
    </source>
</evidence>
<dbReference type="RefSeq" id="WP_013772144.1">
    <property type="nucleotide sequence ID" value="NC_015514.1"/>
</dbReference>
<dbReference type="InterPro" id="IPR006680">
    <property type="entry name" value="Amidohydro-rel"/>
</dbReference>
<proteinExistence type="predicted"/>
<dbReference type="InterPro" id="IPR032466">
    <property type="entry name" value="Metal_Hydrolase"/>
</dbReference>
<evidence type="ECO:0000313" key="3">
    <source>
        <dbReference type="EMBL" id="AEE47118.1"/>
    </source>
</evidence>
<dbReference type="GO" id="GO:0005737">
    <property type="term" value="C:cytoplasm"/>
    <property type="evidence" value="ECO:0007669"/>
    <property type="project" value="TreeGrafter"/>
</dbReference>
<dbReference type="InterPro" id="IPR032465">
    <property type="entry name" value="ACMSD"/>
</dbReference>
<dbReference type="PANTHER" id="PTHR21240:SF28">
    <property type="entry name" value="ISO-OROTATE DECARBOXYLASE (EUROFUNG)"/>
    <property type="match status" value="1"/>
</dbReference>
<keyword evidence="3" id="KW-0378">Hydrolase</keyword>
<dbReference type="Gene3D" id="3.20.20.140">
    <property type="entry name" value="Metal-dependent hydrolases"/>
    <property type="match status" value="1"/>
</dbReference>
<accession>F4GYK1</accession>
<name>F4GYK1_CELFA</name>
<keyword evidence="1" id="KW-0456">Lyase</keyword>
<feature type="domain" description="Amidohydrolase-related" evidence="2">
    <location>
        <begin position="14"/>
        <end position="337"/>
    </location>
</feature>
<dbReference type="Proteomes" id="UP000008460">
    <property type="component" value="Chromosome"/>
</dbReference>
<dbReference type="STRING" id="590998.Celf_2999"/>
<dbReference type="EMBL" id="CP002666">
    <property type="protein sequence ID" value="AEE47118.1"/>
    <property type="molecule type" value="Genomic_DNA"/>
</dbReference>
<evidence type="ECO:0000313" key="4">
    <source>
        <dbReference type="Proteomes" id="UP000008460"/>
    </source>
</evidence>
<dbReference type="SUPFAM" id="SSF51556">
    <property type="entry name" value="Metallo-dependent hydrolases"/>
    <property type="match status" value="1"/>
</dbReference>
<dbReference type="PANTHER" id="PTHR21240">
    <property type="entry name" value="2-AMINO-3-CARBOXYLMUCONATE-6-SEMIALDEHYDE DECARBOXYLASE"/>
    <property type="match status" value="1"/>
</dbReference>
<dbReference type="KEGG" id="cfi:Celf_2999"/>
<organism evidence="3 4">
    <name type="scientific">Cellulomonas fimi (strain ATCC 484 / DSM 20113 / JCM 1341 / CCUG 24087 / LMG 16345 / NBRC 15513 / NCIMB 8980 / NCTC 7547 / NRS-133)</name>
    <dbReference type="NCBI Taxonomy" id="590998"/>
    <lineage>
        <taxon>Bacteria</taxon>
        <taxon>Bacillati</taxon>
        <taxon>Actinomycetota</taxon>
        <taxon>Actinomycetes</taxon>
        <taxon>Micrococcales</taxon>
        <taxon>Cellulomonadaceae</taxon>
        <taxon>Cellulomonas</taxon>
    </lineage>
</organism>
<dbReference type="eggNOG" id="COG2159">
    <property type="taxonomic scope" value="Bacteria"/>
</dbReference>
<gene>
    <name evidence="3" type="ordered locus">Celf_2999</name>
</gene>
<sequence length="348" mass="37577">MTGSTTEQTPLPVVDVHAHVVVPAVEQLVAHEPGLAAQRHLDARRNGAESTAVSAVMVQERGSLLVRTDERVELMDGQGVDVQVLAPSPAQYHYWAAEPLALDLARRLHDGVATAVQATPERLTGLGVVPLQHPHLAVAALRDALAHGLRGVEISSHAPDPRGGTVELSDPRLEDFWAEAAARRAVVFVHPFGCTLDERLDRWYLSNTVGQPVETAVALSHLVFAGVLDRHPDLRVLAAHGGGYLPTYLGRSDRAWKVRSDARTCVRPPSTYLRELWFDSVVHDSRALRSLVDAAGVDRVCLGSDFPFDMGSDDPVGDLRASVLTADETSAIERINAHHLGLMPGLAT</sequence>
<dbReference type="Pfam" id="PF04909">
    <property type="entry name" value="Amidohydro_2"/>
    <property type="match status" value="1"/>
</dbReference>
<dbReference type="GO" id="GO:0016831">
    <property type="term" value="F:carboxy-lyase activity"/>
    <property type="evidence" value="ECO:0007669"/>
    <property type="project" value="InterPro"/>
</dbReference>
<keyword evidence="4" id="KW-1185">Reference proteome</keyword>
<dbReference type="GO" id="GO:0019748">
    <property type="term" value="P:secondary metabolic process"/>
    <property type="evidence" value="ECO:0007669"/>
    <property type="project" value="TreeGrafter"/>
</dbReference>
<dbReference type="GO" id="GO:0016787">
    <property type="term" value="F:hydrolase activity"/>
    <property type="evidence" value="ECO:0007669"/>
    <property type="project" value="UniProtKB-KW"/>
</dbReference>